<gene>
    <name evidence="2" type="ORF">OJ1119_D01.7</name>
    <name evidence="3" type="ORF">OJ1613_G04.35</name>
</gene>
<accession>Q6ZJV7</accession>
<evidence type="ECO:0000256" key="1">
    <source>
        <dbReference type="SAM" id="MobiDB-lite"/>
    </source>
</evidence>
<dbReference type="EMBL" id="AP003876">
    <property type="protein sequence ID" value="BAD03009.1"/>
    <property type="molecule type" value="Genomic_DNA"/>
</dbReference>
<dbReference type="EMBL" id="AP003896">
    <property type="protein sequence ID" value="BAD03086.1"/>
    <property type="molecule type" value="Genomic_DNA"/>
</dbReference>
<protein>
    <submittedName>
        <fullName evidence="3">Uncharacterized protein</fullName>
    </submittedName>
</protein>
<feature type="compositionally biased region" description="Low complexity" evidence="1">
    <location>
        <begin position="237"/>
        <end position="246"/>
    </location>
</feature>
<name>Q6ZJV7_ORYSJ</name>
<feature type="region of interest" description="Disordered" evidence="1">
    <location>
        <begin position="291"/>
        <end position="312"/>
    </location>
</feature>
<evidence type="ECO:0000313" key="3">
    <source>
        <dbReference type="EMBL" id="BAD03086.1"/>
    </source>
</evidence>
<feature type="compositionally biased region" description="Basic and acidic residues" evidence="1">
    <location>
        <begin position="46"/>
        <end position="95"/>
    </location>
</feature>
<evidence type="ECO:0000313" key="4">
    <source>
        <dbReference type="Proteomes" id="UP000000763"/>
    </source>
</evidence>
<reference evidence="3" key="2">
    <citation type="submission" date="2001-07" db="EMBL/GenBank/DDBJ databases">
        <title>Oryza sativa nipponbare(GA3) genomic DNA, chromosome 8, BAC clone:OJ1613_G04.</title>
        <authorList>
            <person name="Sasaki T."/>
            <person name="Matsumoto T."/>
            <person name="Yamamoto K."/>
        </authorList>
    </citation>
    <scope>NUCLEOTIDE SEQUENCE</scope>
</reference>
<dbReference type="Proteomes" id="UP000000763">
    <property type="component" value="Chromosome 8"/>
</dbReference>
<evidence type="ECO:0000313" key="2">
    <source>
        <dbReference type="EMBL" id="BAD03009.1"/>
    </source>
</evidence>
<sequence length="396" mass="44667">MGRRSTKEGRRRAAASGSRRQWRRGHAGRRRGSGRRPCAFGSATELSRRLEGARESEEGEREEALPSRDGRCDEQPTARERALRPRAREGEDDGARSPLLASFARTGLPGASATDGVGDCRAGATRRDWRREKRVREMGGARVFIGGDVGLGEPTLGRSRRGAGGRAWSRWWQAVTLMVVGQNEKGGGERELCSLLFWEKFKEGEGVREGLPLSALEASGVERQSGSARRRRRQGLTRRQPGGRPRASARERAKAVEVLGGDGGKRRQREREKTREREILLSATARAAHVREMAKGRDGLGSGSGPSKTRRRQNRLLQRRLIWSGFELRFWIWISNLMLGLRDTRWSQGRNSNGNREQVFGEDSRRRLNFGDLNRNWNFEVGDFDGNEGEQRWRLN</sequence>
<organism evidence="3 4">
    <name type="scientific">Oryza sativa subsp. japonica</name>
    <name type="common">Rice</name>
    <dbReference type="NCBI Taxonomy" id="39947"/>
    <lineage>
        <taxon>Eukaryota</taxon>
        <taxon>Viridiplantae</taxon>
        <taxon>Streptophyta</taxon>
        <taxon>Embryophyta</taxon>
        <taxon>Tracheophyta</taxon>
        <taxon>Spermatophyta</taxon>
        <taxon>Magnoliopsida</taxon>
        <taxon>Liliopsida</taxon>
        <taxon>Poales</taxon>
        <taxon>Poaceae</taxon>
        <taxon>BOP clade</taxon>
        <taxon>Oryzoideae</taxon>
        <taxon>Oryzeae</taxon>
        <taxon>Oryzinae</taxon>
        <taxon>Oryza</taxon>
        <taxon>Oryza sativa</taxon>
    </lineage>
</organism>
<dbReference type="AlphaFoldDB" id="Q6ZJV7"/>
<reference evidence="4" key="3">
    <citation type="journal article" date="2005" name="Nature">
        <title>The map-based sequence of the rice genome.</title>
        <authorList>
            <consortium name="International rice genome sequencing project (IRGSP)"/>
            <person name="Matsumoto T."/>
            <person name="Wu J."/>
            <person name="Kanamori H."/>
            <person name="Katayose Y."/>
            <person name="Fujisawa M."/>
            <person name="Namiki N."/>
            <person name="Mizuno H."/>
            <person name="Yamamoto K."/>
            <person name="Antonio B.A."/>
            <person name="Baba T."/>
            <person name="Sakata K."/>
            <person name="Nagamura Y."/>
            <person name="Aoki H."/>
            <person name="Arikawa K."/>
            <person name="Arita K."/>
            <person name="Bito T."/>
            <person name="Chiden Y."/>
            <person name="Fujitsuka N."/>
            <person name="Fukunaka R."/>
            <person name="Hamada M."/>
            <person name="Harada C."/>
            <person name="Hayashi A."/>
            <person name="Hijishita S."/>
            <person name="Honda M."/>
            <person name="Hosokawa S."/>
            <person name="Ichikawa Y."/>
            <person name="Idonuma A."/>
            <person name="Iijima M."/>
            <person name="Ikeda M."/>
            <person name="Ikeno M."/>
            <person name="Ito K."/>
            <person name="Ito S."/>
            <person name="Ito T."/>
            <person name="Ito Y."/>
            <person name="Ito Y."/>
            <person name="Iwabuchi A."/>
            <person name="Kamiya K."/>
            <person name="Karasawa W."/>
            <person name="Kurita K."/>
            <person name="Katagiri S."/>
            <person name="Kikuta A."/>
            <person name="Kobayashi H."/>
            <person name="Kobayashi N."/>
            <person name="Machita K."/>
            <person name="Maehara T."/>
            <person name="Masukawa M."/>
            <person name="Mizubayashi T."/>
            <person name="Mukai Y."/>
            <person name="Nagasaki H."/>
            <person name="Nagata Y."/>
            <person name="Naito S."/>
            <person name="Nakashima M."/>
            <person name="Nakama Y."/>
            <person name="Nakamichi Y."/>
            <person name="Nakamura M."/>
            <person name="Meguro A."/>
            <person name="Negishi M."/>
            <person name="Ohta I."/>
            <person name="Ohta T."/>
            <person name="Okamoto M."/>
            <person name="Ono N."/>
            <person name="Saji S."/>
            <person name="Sakaguchi M."/>
            <person name="Sakai K."/>
            <person name="Shibata M."/>
            <person name="Shimokawa T."/>
            <person name="Song J."/>
            <person name="Takazaki Y."/>
            <person name="Terasawa K."/>
            <person name="Tsugane M."/>
            <person name="Tsuji K."/>
            <person name="Ueda S."/>
            <person name="Waki K."/>
            <person name="Yamagata H."/>
            <person name="Yamamoto M."/>
            <person name="Yamamoto S."/>
            <person name="Yamane H."/>
            <person name="Yoshiki S."/>
            <person name="Yoshihara R."/>
            <person name="Yukawa K."/>
            <person name="Zhong H."/>
            <person name="Yano M."/>
            <person name="Yuan Q."/>
            <person name="Ouyang S."/>
            <person name="Liu J."/>
            <person name="Jones K.M."/>
            <person name="Gansberger K."/>
            <person name="Moffat K."/>
            <person name="Hill J."/>
            <person name="Bera J."/>
            <person name="Fadrosh D."/>
            <person name="Jin S."/>
            <person name="Johri S."/>
            <person name="Kim M."/>
            <person name="Overton L."/>
            <person name="Reardon M."/>
            <person name="Tsitrin T."/>
            <person name="Vuong H."/>
            <person name="Weaver B."/>
            <person name="Ciecko A."/>
            <person name="Tallon L."/>
            <person name="Jackson J."/>
            <person name="Pai G."/>
            <person name="Aken S.V."/>
            <person name="Utterback T."/>
            <person name="Reidmuller S."/>
            <person name="Feldblyum T."/>
            <person name="Hsiao J."/>
            <person name="Zismann V."/>
            <person name="Iobst S."/>
            <person name="de Vazeille A.R."/>
            <person name="Buell C.R."/>
            <person name="Ying K."/>
            <person name="Li Y."/>
            <person name="Lu T."/>
            <person name="Huang Y."/>
            <person name="Zhao Q."/>
            <person name="Feng Q."/>
            <person name="Zhang L."/>
            <person name="Zhu J."/>
            <person name="Weng Q."/>
            <person name="Mu J."/>
            <person name="Lu Y."/>
            <person name="Fan D."/>
            <person name="Liu Y."/>
            <person name="Guan J."/>
            <person name="Zhang Y."/>
            <person name="Yu S."/>
            <person name="Liu X."/>
            <person name="Zhang Y."/>
            <person name="Hong G."/>
            <person name="Han B."/>
            <person name="Choisne N."/>
            <person name="Demange N."/>
            <person name="Orjeda G."/>
            <person name="Samain S."/>
            <person name="Cattolico L."/>
            <person name="Pelletier E."/>
            <person name="Couloux A."/>
            <person name="Segurens B."/>
            <person name="Wincker P."/>
            <person name="D'Hont A."/>
            <person name="Scarpelli C."/>
            <person name="Weissenbach J."/>
            <person name="Salanoubat M."/>
            <person name="Quetier F."/>
            <person name="Yu Y."/>
            <person name="Kim H.R."/>
            <person name="Rambo T."/>
            <person name="Currie J."/>
            <person name="Collura K."/>
            <person name="Luo M."/>
            <person name="Yang T."/>
            <person name="Ammiraju J.S.S."/>
            <person name="Engler F."/>
            <person name="Soderlund C."/>
            <person name="Wing R.A."/>
            <person name="Palmer L.E."/>
            <person name="de la Bastide M."/>
            <person name="Spiegel L."/>
            <person name="Nascimento L."/>
            <person name="Zutavern T."/>
            <person name="O'Shaughnessy A."/>
            <person name="Dike S."/>
            <person name="Dedhia N."/>
            <person name="Preston R."/>
            <person name="Balija V."/>
            <person name="McCombie W.R."/>
            <person name="Chow T."/>
            <person name="Chen H."/>
            <person name="Chung M."/>
            <person name="Chen C."/>
            <person name="Shaw J."/>
            <person name="Wu H."/>
            <person name="Hsiao K."/>
            <person name="Chao Y."/>
            <person name="Chu M."/>
            <person name="Cheng C."/>
            <person name="Hour A."/>
            <person name="Lee P."/>
            <person name="Lin S."/>
            <person name="Lin Y."/>
            <person name="Liou J."/>
            <person name="Liu S."/>
            <person name="Hsing Y."/>
            <person name="Raghuvanshi S."/>
            <person name="Mohanty A."/>
            <person name="Bharti A.K."/>
            <person name="Gaur A."/>
            <person name="Gupta V."/>
            <person name="Kumar D."/>
            <person name="Ravi V."/>
            <person name="Vij S."/>
            <person name="Kapur A."/>
            <person name="Khurana P."/>
            <person name="Khurana P."/>
            <person name="Khurana J.P."/>
            <person name="Tyagi A.K."/>
            <person name="Gaikwad K."/>
            <person name="Singh A."/>
            <person name="Dalal V."/>
            <person name="Srivastava S."/>
            <person name="Dixit A."/>
            <person name="Pal A.K."/>
            <person name="Ghazi I.A."/>
            <person name="Yadav M."/>
            <person name="Pandit A."/>
            <person name="Bhargava A."/>
            <person name="Sureshbabu K."/>
            <person name="Batra K."/>
            <person name="Sharma T.R."/>
            <person name="Mohapatra T."/>
            <person name="Singh N.K."/>
            <person name="Messing J."/>
            <person name="Nelson A.B."/>
            <person name="Fuks G."/>
            <person name="Kavchok S."/>
            <person name="Keizer G."/>
            <person name="Linton E."/>
            <person name="Llaca V."/>
            <person name="Song R."/>
            <person name="Tanyolac B."/>
            <person name="Young S."/>
            <person name="Ho-Il K."/>
            <person name="Hahn J.H."/>
            <person name="Sangsakoo G."/>
            <person name="Vanavichit A."/>
            <person name="de Mattos Luiz.A.T."/>
            <person name="Zimmer P.D."/>
            <person name="Malone G."/>
            <person name="Dellagostin O."/>
            <person name="de Oliveira A.C."/>
            <person name="Bevan M."/>
            <person name="Bancroft I."/>
            <person name="Minx P."/>
            <person name="Cordum H."/>
            <person name="Wilson R."/>
            <person name="Cheng Z."/>
            <person name="Jin W."/>
            <person name="Jiang J."/>
            <person name="Leong S.A."/>
            <person name="Iwama H."/>
            <person name="Gojobori T."/>
            <person name="Itoh T."/>
            <person name="Niimura Y."/>
            <person name="Fujii Y."/>
            <person name="Habara T."/>
            <person name="Sakai H."/>
            <person name="Sato Y."/>
            <person name="Wilson G."/>
            <person name="Kumar K."/>
            <person name="McCouch S."/>
            <person name="Juretic N."/>
            <person name="Hoen D."/>
            <person name="Wright S."/>
            <person name="Bruskiewich R."/>
            <person name="Bureau T."/>
            <person name="Miyao A."/>
            <person name="Hirochika H."/>
            <person name="Nishikawa T."/>
            <person name="Kadowaki K."/>
            <person name="Sugiura M."/>
            <person name="Burr B."/>
            <person name="Sasaki T."/>
        </authorList>
    </citation>
    <scope>NUCLEOTIDE SEQUENCE [LARGE SCALE GENOMIC DNA]</scope>
    <source>
        <strain evidence="4">cv. Nipponbare</strain>
    </source>
</reference>
<feature type="compositionally biased region" description="Basic and acidic residues" evidence="1">
    <location>
        <begin position="263"/>
        <end position="278"/>
    </location>
</feature>
<feature type="region of interest" description="Disordered" evidence="1">
    <location>
        <begin position="1"/>
        <end position="97"/>
    </location>
</feature>
<reference evidence="4" key="4">
    <citation type="journal article" date="2008" name="Nucleic Acids Res.">
        <title>The rice annotation project database (RAP-DB): 2008 update.</title>
        <authorList>
            <consortium name="The rice annotation project (RAP)"/>
        </authorList>
    </citation>
    <scope>GENOME REANNOTATION</scope>
    <source>
        <strain evidence="4">cv. Nipponbare</strain>
    </source>
</reference>
<feature type="region of interest" description="Disordered" evidence="1">
    <location>
        <begin position="218"/>
        <end position="278"/>
    </location>
</feature>
<reference evidence="2" key="1">
    <citation type="submission" date="2001-07" db="EMBL/GenBank/DDBJ databases">
        <title>Oryza sativa nipponbare(GA3) genomic DNA, chromosome 8, BAC clone:OJ1119_D01.</title>
        <authorList>
            <person name="Sasaki T."/>
            <person name="Matsumoto T."/>
            <person name="Yamamoto K."/>
        </authorList>
    </citation>
    <scope>NUCLEOTIDE SEQUENCE</scope>
</reference>
<proteinExistence type="predicted"/>
<feature type="compositionally biased region" description="Basic residues" evidence="1">
    <location>
        <begin position="20"/>
        <end position="34"/>
    </location>
</feature>